<accession>A0A916Z6L4</accession>
<dbReference type="AlphaFoldDB" id="A0A916Z6L4"/>
<dbReference type="Pfam" id="PF03466">
    <property type="entry name" value="LysR_substrate"/>
    <property type="match status" value="1"/>
</dbReference>
<evidence type="ECO:0000313" key="6">
    <source>
        <dbReference type="EMBL" id="GGD77356.1"/>
    </source>
</evidence>
<keyword evidence="3" id="KW-0238">DNA-binding</keyword>
<dbReference type="InterPro" id="IPR000847">
    <property type="entry name" value="LysR_HTH_N"/>
</dbReference>
<feature type="domain" description="HTH lysR-type" evidence="5">
    <location>
        <begin position="1"/>
        <end position="16"/>
    </location>
</feature>
<dbReference type="Gene3D" id="3.40.190.290">
    <property type="match status" value="1"/>
</dbReference>
<evidence type="ECO:0000256" key="1">
    <source>
        <dbReference type="ARBA" id="ARBA00009437"/>
    </source>
</evidence>
<sequence length="256" mass="29195">MGVRLFDRSGKRLKLTEAGKLLQERGALLLNQFEETLKEVKETEEGVRGLLSIGSVVSCISILPPRIQSFRERYPQVTYKIEEGDHVYMGEQLEKRKIELVIARLPFEALNDSRRYAVLSLPSDPFVVVIPRSWTDYSHLDSILMKDIAGFPLLTLKTEHTTWMHEQVVRECLSHGFEPNIICECSSVAIIMSLIAEGIGATFFPKSVLSSFPNNVVKMLEIRDADFQSDVGVVWLKDRYLSKSARYFIDSFRTDC</sequence>
<keyword evidence="2" id="KW-0805">Transcription regulation</keyword>
<organism evidence="6 7">
    <name type="scientific">Paenibacillus nasutitermitis</name>
    <dbReference type="NCBI Taxonomy" id="1652958"/>
    <lineage>
        <taxon>Bacteria</taxon>
        <taxon>Bacillati</taxon>
        <taxon>Bacillota</taxon>
        <taxon>Bacilli</taxon>
        <taxon>Bacillales</taxon>
        <taxon>Paenibacillaceae</taxon>
        <taxon>Paenibacillus</taxon>
    </lineage>
</organism>
<dbReference type="GO" id="GO:0003677">
    <property type="term" value="F:DNA binding"/>
    <property type="evidence" value="ECO:0007669"/>
    <property type="project" value="UniProtKB-KW"/>
</dbReference>
<keyword evidence="4" id="KW-0804">Transcription</keyword>
<protein>
    <submittedName>
        <fullName evidence="6">LysR family transcriptional regulator</fullName>
    </submittedName>
</protein>
<dbReference type="InterPro" id="IPR036388">
    <property type="entry name" value="WH-like_DNA-bd_sf"/>
</dbReference>
<reference evidence="6" key="2">
    <citation type="submission" date="2020-09" db="EMBL/GenBank/DDBJ databases">
        <authorList>
            <person name="Sun Q."/>
            <person name="Zhou Y."/>
        </authorList>
    </citation>
    <scope>NUCLEOTIDE SEQUENCE</scope>
    <source>
        <strain evidence="6">CGMCC 1.15178</strain>
    </source>
</reference>
<evidence type="ECO:0000256" key="4">
    <source>
        <dbReference type="ARBA" id="ARBA00023163"/>
    </source>
</evidence>
<dbReference type="PROSITE" id="PS50931">
    <property type="entry name" value="HTH_LYSR"/>
    <property type="match status" value="1"/>
</dbReference>
<dbReference type="EMBL" id="BMHP01000003">
    <property type="protein sequence ID" value="GGD77356.1"/>
    <property type="molecule type" value="Genomic_DNA"/>
</dbReference>
<dbReference type="Proteomes" id="UP000612456">
    <property type="component" value="Unassembled WGS sequence"/>
</dbReference>
<dbReference type="SUPFAM" id="SSF53850">
    <property type="entry name" value="Periplasmic binding protein-like II"/>
    <property type="match status" value="1"/>
</dbReference>
<gene>
    <name evidence="6" type="ORF">GCM10010911_39220</name>
</gene>
<evidence type="ECO:0000256" key="3">
    <source>
        <dbReference type="ARBA" id="ARBA00023125"/>
    </source>
</evidence>
<name>A0A916Z6L4_9BACL</name>
<keyword evidence="7" id="KW-1185">Reference proteome</keyword>
<comment type="caution">
    <text evidence="6">The sequence shown here is derived from an EMBL/GenBank/DDBJ whole genome shotgun (WGS) entry which is preliminary data.</text>
</comment>
<dbReference type="Gene3D" id="1.10.10.10">
    <property type="entry name" value="Winged helix-like DNA-binding domain superfamily/Winged helix DNA-binding domain"/>
    <property type="match status" value="1"/>
</dbReference>
<evidence type="ECO:0000256" key="2">
    <source>
        <dbReference type="ARBA" id="ARBA00023015"/>
    </source>
</evidence>
<dbReference type="PANTHER" id="PTHR30419:SF28">
    <property type="entry name" value="HTH-TYPE TRANSCRIPTIONAL REGULATOR BSDA"/>
    <property type="match status" value="1"/>
</dbReference>
<comment type="similarity">
    <text evidence="1">Belongs to the LysR transcriptional regulatory family.</text>
</comment>
<dbReference type="InterPro" id="IPR050950">
    <property type="entry name" value="HTH-type_LysR_regulators"/>
</dbReference>
<dbReference type="InterPro" id="IPR005119">
    <property type="entry name" value="LysR_subst-bd"/>
</dbReference>
<dbReference type="PANTHER" id="PTHR30419">
    <property type="entry name" value="HTH-TYPE TRANSCRIPTIONAL REGULATOR YBHD"/>
    <property type="match status" value="1"/>
</dbReference>
<evidence type="ECO:0000313" key="7">
    <source>
        <dbReference type="Proteomes" id="UP000612456"/>
    </source>
</evidence>
<proteinExistence type="inferred from homology"/>
<dbReference type="GO" id="GO:0005829">
    <property type="term" value="C:cytosol"/>
    <property type="evidence" value="ECO:0007669"/>
    <property type="project" value="TreeGrafter"/>
</dbReference>
<dbReference type="CDD" id="cd05466">
    <property type="entry name" value="PBP2_LTTR_substrate"/>
    <property type="match status" value="1"/>
</dbReference>
<evidence type="ECO:0000259" key="5">
    <source>
        <dbReference type="PROSITE" id="PS50931"/>
    </source>
</evidence>
<reference evidence="6" key="1">
    <citation type="journal article" date="2014" name="Int. J. Syst. Evol. Microbiol.">
        <title>Complete genome sequence of Corynebacterium casei LMG S-19264T (=DSM 44701T), isolated from a smear-ripened cheese.</title>
        <authorList>
            <consortium name="US DOE Joint Genome Institute (JGI-PGF)"/>
            <person name="Walter F."/>
            <person name="Albersmeier A."/>
            <person name="Kalinowski J."/>
            <person name="Ruckert C."/>
        </authorList>
    </citation>
    <scope>NUCLEOTIDE SEQUENCE</scope>
    <source>
        <strain evidence="6">CGMCC 1.15178</strain>
    </source>
</reference>
<dbReference type="GO" id="GO:0003700">
    <property type="term" value="F:DNA-binding transcription factor activity"/>
    <property type="evidence" value="ECO:0007669"/>
    <property type="project" value="InterPro"/>
</dbReference>